<feature type="transmembrane region" description="Helical" evidence="1">
    <location>
        <begin position="53"/>
        <end position="75"/>
    </location>
</feature>
<dbReference type="OrthoDB" id="911529at2759"/>
<dbReference type="PANTHER" id="PTHR33726:SF17">
    <property type="entry name" value="OS06G0620700 PROTEIN"/>
    <property type="match status" value="1"/>
</dbReference>
<reference evidence="2" key="2">
    <citation type="journal article" date="2023" name="Plants (Basel)">
        <title>Annotation of the Turnera subulata (Passifloraceae) Draft Genome Reveals the S-Locus Evolved after the Divergence of Turneroideae from Passifloroideae in a Stepwise Manner.</title>
        <authorList>
            <person name="Henning P.M."/>
            <person name="Roalson E.H."/>
            <person name="Mir W."/>
            <person name="McCubbin A.G."/>
            <person name="Shore J.S."/>
        </authorList>
    </citation>
    <scope>NUCLEOTIDE SEQUENCE</scope>
    <source>
        <strain evidence="2">F60SS</strain>
    </source>
</reference>
<comment type="caution">
    <text evidence="2">The sequence shown here is derived from an EMBL/GenBank/DDBJ whole genome shotgun (WGS) entry which is preliminary data.</text>
</comment>
<dbReference type="Proteomes" id="UP001141552">
    <property type="component" value="Unassembled WGS sequence"/>
</dbReference>
<reference evidence="2" key="1">
    <citation type="submission" date="2022-02" db="EMBL/GenBank/DDBJ databases">
        <authorList>
            <person name="Henning P.M."/>
            <person name="McCubbin A.G."/>
            <person name="Shore J.S."/>
        </authorList>
    </citation>
    <scope>NUCLEOTIDE SEQUENCE</scope>
    <source>
        <strain evidence="2">F60SS</strain>
        <tissue evidence="2">Leaves</tissue>
    </source>
</reference>
<dbReference type="EMBL" id="JAKUCV010003717">
    <property type="protein sequence ID" value="KAJ4837881.1"/>
    <property type="molecule type" value="Genomic_DNA"/>
</dbReference>
<name>A0A9Q0FUJ5_9ROSI</name>
<gene>
    <name evidence="2" type="ORF">Tsubulata_048911</name>
</gene>
<evidence type="ECO:0000313" key="2">
    <source>
        <dbReference type="EMBL" id="KAJ4837881.1"/>
    </source>
</evidence>
<evidence type="ECO:0000256" key="1">
    <source>
        <dbReference type="SAM" id="Phobius"/>
    </source>
</evidence>
<organism evidence="2 3">
    <name type="scientific">Turnera subulata</name>
    <dbReference type="NCBI Taxonomy" id="218843"/>
    <lineage>
        <taxon>Eukaryota</taxon>
        <taxon>Viridiplantae</taxon>
        <taxon>Streptophyta</taxon>
        <taxon>Embryophyta</taxon>
        <taxon>Tracheophyta</taxon>
        <taxon>Spermatophyta</taxon>
        <taxon>Magnoliopsida</taxon>
        <taxon>eudicotyledons</taxon>
        <taxon>Gunneridae</taxon>
        <taxon>Pentapetalae</taxon>
        <taxon>rosids</taxon>
        <taxon>fabids</taxon>
        <taxon>Malpighiales</taxon>
        <taxon>Passifloraceae</taxon>
        <taxon>Turnera</taxon>
    </lineage>
</organism>
<keyword evidence="1" id="KW-0812">Transmembrane</keyword>
<dbReference type="PANTHER" id="PTHR33726">
    <property type="entry name" value="TRANSMEMBRANE PROTEIN"/>
    <property type="match status" value="1"/>
</dbReference>
<sequence>MWYSTPAFRWPAFGLSLPTTSFRWWPSGFDLSYFTAGWSIQSFRWLEFSFDEVLWTFVMVLESLALASMLCYYFLFCGCTL</sequence>
<keyword evidence="3" id="KW-1185">Reference proteome</keyword>
<keyword evidence="1" id="KW-1133">Transmembrane helix</keyword>
<evidence type="ECO:0000313" key="3">
    <source>
        <dbReference type="Proteomes" id="UP001141552"/>
    </source>
</evidence>
<accession>A0A9Q0FUJ5</accession>
<keyword evidence="1" id="KW-0472">Membrane</keyword>
<dbReference type="AlphaFoldDB" id="A0A9Q0FUJ5"/>
<proteinExistence type="predicted"/>
<protein>
    <submittedName>
        <fullName evidence="2">Uncharacterized protein</fullName>
    </submittedName>
</protein>